<comment type="caution">
    <text evidence="12">Lacks conserved residue(s) required for the propagation of feature annotation.</text>
</comment>
<proteinExistence type="inferred from homology"/>
<evidence type="ECO:0000256" key="4">
    <source>
        <dbReference type="ARBA" id="ARBA00022723"/>
    </source>
</evidence>
<sequence length="814" mass="93008">MVFPRAYPSMQERVREVQSKFQNHHIKQNIIKGKIVIQNHGQSGPGKSASVQIYSSTTVDPSTGKGKLSAKAYLKRGKSEGHDGTKTRIYKIKIHVEPDFGIPGAFLMKNQHKHKFFLESVTLEIPDNQIIYFDCRSWVYPFQKTKSERLFFSNNSYLPNHTPSALVELRKLELVSLRGDGKQVRKEWDRIYDYDYYNDLCNPDKGQEHIRPVLGGSELHPYPRRVRTGHPPSNTEPSTESRTETINLDIYVPPDERFSPKKLSEFISNSIQATVHFIITEADSLFKQDSSSFESFDEIHDMFSSKRSKAVEGKAKDKLKGKVKERLKKLVPDVLFKEITYAGKEDLAKFPLPQIIRENELAWGNDEEFGRQMLAGTNPARIQSLQKFPPEGRYGMSTIEASHIEHSLDGLTLFEPLAIELSLPGSSEDTEVSRVFLPANQGTEAALWQLAKAHVAANDSAYHQLISHWLHTHAVVEPFIIATRRQLSVMHPINWLLRPHFKDTIHINALARSILINSRGILEKTLFSGEISMELSSELYKEWRFDEQALPADLVKRGLALEDPDNPNNPTEVQLLFDDYPYGADGLDIWHAIKTWVTDFCSLFYENDSSVNSDVEIQAWWSEIQNVGHGDKCNETWWYKMTTLLDLTEALTTLIWITSGLHASVNFGQYAYAGCPLNRPMLCRNFIPEQGTQEFAEFLRDPDKYYLNMLPSRFEMSLGIALIEVLSRHTSDEVYLGQRPLLECTDDGVQEKFKKFNEHLQEIEKKIIQRNKDPKFKNRSGPAKIPYELLYPDTSNVGSTWGITGKGIPNNISI</sequence>
<evidence type="ECO:0000256" key="1">
    <source>
        <dbReference type="ARBA" id="ARBA00001962"/>
    </source>
</evidence>
<evidence type="ECO:0008006" key="19">
    <source>
        <dbReference type="Google" id="ProtNLM"/>
    </source>
</evidence>
<protein>
    <recommendedName>
        <fullName evidence="19">Lipoxygenase</fullName>
    </recommendedName>
</protein>
<evidence type="ECO:0000259" key="16">
    <source>
        <dbReference type="PROSITE" id="PS51393"/>
    </source>
</evidence>
<dbReference type="PROSITE" id="PS50095">
    <property type="entry name" value="PLAT"/>
    <property type="match status" value="1"/>
</dbReference>
<evidence type="ECO:0000259" key="15">
    <source>
        <dbReference type="PROSITE" id="PS50095"/>
    </source>
</evidence>
<evidence type="ECO:0000256" key="11">
    <source>
        <dbReference type="ARBA" id="ARBA00023160"/>
    </source>
</evidence>
<dbReference type="AlphaFoldDB" id="A0A3N7FZA4"/>
<dbReference type="PROSITE" id="PS00711">
    <property type="entry name" value="LIPOXYGENASE_1"/>
    <property type="match status" value="1"/>
</dbReference>
<keyword evidence="4 13" id="KW-0479">Metal-binding</keyword>
<feature type="domain" description="PLAT" evidence="15">
    <location>
        <begin position="31"/>
        <end position="153"/>
    </location>
</feature>
<dbReference type="InterPro" id="IPR000907">
    <property type="entry name" value="LipOase"/>
</dbReference>
<dbReference type="GO" id="GO:0016702">
    <property type="term" value="F:oxidoreductase activity, acting on single donors with incorporation of molecular oxygen, incorporation of two atoms of oxygen"/>
    <property type="evidence" value="ECO:0007669"/>
    <property type="project" value="InterPro"/>
</dbReference>
<dbReference type="Gene3D" id="4.10.375.10">
    <property type="entry name" value="Lipoxygenase-1, Domain 2"/>
    <property type="match status" value="1"/>
</dbReference>
<evidence type="ECO:0000256" key="8">
    <source>
        <dbReference type="ARBA" id="ARBA00023002"/>
    </source>
</evidence>
<evidence type="ECO:0000313" key="18">
    <source>
        <dbReference type="Proteomes" id="UP000006729"/>
    </source>
</evidence>
<feature type="domain" description="Lipoxygenase" evidence="16">
    <location>
        <begin position="156"/>
        <end position="814"/>
    </location>
</feature>
<accession>A0A3N7FZA4</accession>
<keyword evidence="7 13" id="KW-0223">Dioxygenase</keyword>
<evidence type="ECO:0000256" key="5">
    <source>
        <dbReference type="ARBA" id="ARBA00022767"/>
    </source>
</evidence>
<evidence type="ECO:0000256" key="3">
    <source>
        <dbReference type="ARBA" id="ARBA00022516"/>
    </source>
</evidence>
<name>A0A3N7FZA4_POPTR</name>
<dbReference type="GO" id="GO:0006633">
    <property type="term" value="P:fatty acid biosynthetic process"/>
    <property type="evidence" value="ECO:0007669"/>
    <property type="project" value="UniProtKB-KW"/>
</dbReference>
<evidence type="ECO:0000256" key="13">
    <source>
        <dbReference type="RuleBase" id="RU003974"/>
    </source>
</evidence>
<keyword evidence="5" id="KW-0925">Oxylipin biosynthesis</keyword>
<organism evidence="17 18">
    <name type="scientific">Populus trichocarpa</name>
    <name type="common">Western balsam poplar</name>
    <name type="synonym">Populus balsamifera subsp. trichocarpa</name>
    <dbReference type="NCBI Taxonomy" id="3694"/>
    <lineage>
        <taxon>Eukaryota</taxon>
        <taxon>Viridiplantae</taxon>
        <taxon>Streptophyta</taxon>
        <taxon>Embryophyta</taxon>
        <taxon>Tracheophyta</taxon>
        <taxon>Spermatophyta</taxon>
        <taxon>Magnoliopsida</taxon>
        <taxon>eudicotyledons</taxon>
        <taxon>Gunneridae</taxon>
        <taxon>Pentapetalae</taxon>
        <taxon>rosids</taxon>
        <taxon>fabids</taxon>
        <taxon>Malpighiales</taxon>
        <taxon>Salicaceae</taxon>
        <taxon>Saliceae</taxon>
        <taxon>Populus</taxon>
    </lineage>
</organism>
<dbReference type="EMBL" id="CM009303">
    <property type="protein sequence ID" value="RQP00310.1"/>
    <property type="molecule type" value="Genomic_DNA"/>
</dbReference>
<dbReference type="InterPro" id="IPR001024">
    <property type="entry name" value="PLAT/LH2_dom"/>
</dbReference>
<evidence type="ECO:0000256" key="12">
    <source>
        <dbReference type="PROSITE-ProRule" id="PRU00152"/>
    </source>
</evidence>
<evidence type="ECO:0000256" key="2">
    <source>
        <dbReference type="ARBA" id="ARBA00009419"/>
    </source>
</evidence>
<dbReference type="InterPro" id="IPR020833">
    <property type="entry name" value="LipOase_Fe_BS"/>
</dbReference>
<gene>
    <name evidence="17" type="ORF">POPTR_014G177200</name>
</gene>
<dbReference type="InterPro" id="IPR036392">
    <property type="entry name" value="PLAT/LH2_dom_sf"/>
</dbReference>
<comment type="similarity">
    <text evidence="2 13">Belongs to the lipoxygenase family.</text>
</comment>
<dbReference type="Gene3D" id="3.10.450.60">
    <property type="match status" value="2"/>
</dbReference>
<evidence type="ECO:0000256" key="14">
    <source>
        <dbReference type="SAM" id="MobiDB-lite"/>
    </source>
</evidence>
<dbReference type="SUPFAM" id="SSF48484">
    <property type="entry name" value="Lipoxigenase"/>
    <property type="match status" value="1"/>
</dbReference>
<dbReference type="PRINTS" id="PR00468">
    <property type="entry name" value="PLTLPOXGNASE"/>
</dbReference>
<evidence type="ECO:0000256" key="6">
    <source>
        <dbReference type="ARBA" id="ARBA00022832"/>
    </source>
</evidence>
<dbReference type="PROSITE" id="PS51393">
    <property type="entry name" value="LIPOXYGENASE_3"/>
    <property type="match status" value="1"/>
</dbReference>
<dbReference type="InterPro" id="IPR036226">
    <property type="entry name" value="LipOase_C_sf"/>
</dbReference>
<dbReference type="PANTHER" id="PTHR11771">
    <property type="entry name" value="LIPOXYGENASE"/>
    <property type="match status" value="1"/>
</dbReference>
<keyword evidence="3" id="KW-0444">Lipid biosynthesis</keyword>
<feature type="compositionally biased region" description="Polar residues" evidence="14">
    <location>
        <begin position="231"/>
        <end position="242"/>
    </location>
</feature>
<reference evidence="17 18" key="1">
    <citation type="journal article" date="2006" name="Science">
        <title>The genome of black cottonwood, Populus trichocarpa (Torr. &amp; Gray).</title>
        <authorList>
            <person name="Tuskan G.A."/>
            <person name="Difazio S."/>
            <person name="Jansson S."/>
            <person name="Bohlmann J."/>
            <person name="Grigoriev I."/>
            <person name="Hellsten U."/>
            <person name="Putnam N."/>
            <person name="Ralph S."/>
            <person name="Rombauts S."/>
            <person name="Salamov A."/>
            <person name="Schein J."/>
            <person name="Sterck L."/>
            <person name="Aerts A."/>
            <person name="Bhalerao R.R."/>
            <person name="Bhalerao R.P."/>
            <person name="Blaudez D."/>
            <person name="Boerjan W."/>
            <person name="Brun A."/>
            <person name="Brunner A."/>
            <person name="Busov V."/>
            <person name="Campbell M."/>
            <person name="Carlson J."/>
            <person name="Chalot M."/>
            <person name="Chapman J."/>
            <person name="Chen G.L."/>
            <person name="Cooper D."/>
            <person name="Coutinho P.M."/>
            <person name="Couturier J."/>
            <person name="Covert S."/>
            <person name="Cronk Q."/>
            <person name="Cunningham R."/>
            <person name="Davis J."/>
            <person name="Degroeve S."/>
            <person name="Dejardin A."/>
            <person name="Depamphilis C."/>
            <person name="Detter J."/>
            <person name="Dirks B."/>
            <person name="Dubchak I."/>
            <person name="Duplessis S."/>
            <person name="Ehlting J."/>
            <person name="Ellis B."/>
            <person name="Gendler K."/>
            <person name="Goodstein D."/>
            <person name="Gribskov M."/>
            <person name="Grimwood J."/>
            <person name="Groover A."/>
            <person name="Gunter L."/>
            <person name="Hamberger B."/>
            <person name="Heinze B."/>
            <person name="Helariutta Y."/>
            <person name="Henrissat B."/>
            <person name="Holligan D."/>
            <person name="Holt R."/>
            <person name="Huang W."/>
            <person name="Islam-Faridi N."/>
            <person name="Jones S."/>
            <person name="Jones-Rhoades M."/>
            <person name="Jorgensen R."/>
            <person name="Joshi C."/>
            <person name="Kangasjarvi J."/>
            <person name="Karlsson J."/>
            <person name="Kelleher C."/>
            <person name="Kirkpatrick R."/>
            <person name="Kirst M."/>
            <person name="Kohler A."/>
            <person name="Kalluri U."/>
            <person name="Larimer F."/>
            <person name="Leebens-Mack J."/>
            <person name="Leple J.C."/>
            <person name="Locascio P."/>
            <person name="Lou Y."/>
            <person name="Lucas S."/>
            <person name="Martin F."/>
            <person name="Montanini B."/>
            <person name="Napoli C."/>
            <person name="Nelson D.R."/>
            <person name="Nelson C."/>
            <person name="Nieminen K."/>
            <person name="Nilsson O."/>
            <person name="Pereda V."/>
            <person name="Peter G."/>
            <person name="Philippe R."/>
            <person name="Pilate G."/>
            <person name="Poliakov A."/>
            <person name="Razumovskaya J."/>
            <person name="Richardson P."/>
            <person name="Rinaldi C."/>
            <person name="Ritland K."/>
            <person name="Rouze P."/>
            <person name="Ryaboy D."/>
            <person name="Schmutz J."/>
            <person name="Schrader J."/>
            <person name="Segerman B."/>
            <person name="Shin H."/>
            <person name="Siddiqui A."/>
            <person name="Sterky F."/>
            <person name="Terry A."/>
            <person name="Tsai C.J."/>
            <person name="Uberbacher E."/>
            <person name="Unneberg P."/>
            <person name="Vahala J."/>
            <person name="Wall K."/>
            <person name="Wessler S."/>
            <person name="Yang G."/>
            <person name="Yin T."/>
            <person name="Douglas C."/>
            <person name="Marra M."/>
            <person name="Sandberg G."/>
            <person name="Van de Peer Y."/>
            <person name="Rokhsar D."/>
        </authorList>
    </citation>
    <scope>NUCLEOTIDE SEQUENCE [LARGE SCALE GENOMIC DNA]</scope>
    <source>
        <strain evidence="18">cv. Nisqually</strain>
    </source>
</reference>
<dbReference type="InterPro" id="IPR001246">
    <property type="entry name" value="LipOase_plant"/>
</dbReference>
<keyword evidence="9 13" id="KW-0408">Iron</keyword>
<dbReference type="Proteomes" id="UP000006729">
    <property type="component" value="Chromosome 14"/>
</dbReference>
<dbReference type="InterPro" id="IPR027433">
    <property type="entry name" value="Lipoxygenase_dom_3"/>
</dbReference>
<evidence type="ECO:0000256" key="7">
    <source>
        <dbReference type="ARBA" id="ARBA00022964"/>
    </source>
</evidence>
<keyword evidence="11" id="KW-0275">Fatty acid biosynthesis</keyword>
<dbReference type="GO" id="GO:0046872">
    <property type="term" value="F:metal ion binding"/>
    <property type="evidence" value="ECO:0007669"/>
    <property type="project" value="UniProtKB-KW"/>
</dbReference>
<evidence type="ECO:0000256" key="10">
    <source>
        <dbReference type="ARBA" id="ARBA00023098"/>
    </source>
</evidence>
<dbReference type="InterPro" id="IPR013819">
    <property type="entry name" value="LipOase_C"/>
</dbReference>
<dbReference type="Pfam" id="PF00305">
    <property type="entry name" value="Lipoxygenase"/>
    <property type="match status" value="2"/>
</dbReference>
<keyword evidence="10" id="KW-0443">Lipid metabolism</keyword>
<dbReference type="GO" id="GO:0034440">
    <property type="term" value="P:lipid oxidation"/>
    <property type="evidence" value="ECO:0007669"/>
    <property type="project" value="InterPro"/>
</dbReference>
<evidence type="ECO:0000256" key="9">
    <source>
        <dbReference type="ARBA" id="ARBA00023004"/>
    </source>
</evidence>
<dbReference type="Pfam" id="PF01477">
    <property type="entry name" value="PLAT"/>
    <property type="match status" value="1"/>
</dbReference>
<dbReference type="SUPFAM" id="SSF49723">
    <property type="entry name" value="Lipase/lipooxygenase domain (PLAT/LH2 domain)"/>
    <property type="match status" value="1"/>
</dbReference>
<keyword evidence="6" id="KW-0276">Fatty acid metabolism</keyword>
<dbReference type="PRINTS" id="PR00087">
    <property type="entry name" value="LIPOXYGENASE"/>
</dbReference>
<feature type="region of interest" description="Disordered" evidence="14">
    <location>
        <begin position="213"/>
        <end position="242"/>
    </location>
</feature>
<evidence type="ECO:0000313" key="17">
    <source>
        <dbReference type="EMBL" id="RQP00310.1"/>
    </source>
</evidence>
<dbReference type="GO" id="GO:0031408">
    <property type="term" value="P:oxylipin biosynthetic process"/>
    <property type="evidence" value="ECO:0007669"/>
    <property type="project" value="UniProtKB-KW"/>
</dbReference>
<keyword evidence="8 13" id="KW-0560">Oxidoreductase</keyword>
<dbReference type="Gene3D" id="1.20.245.10">
    <property type="entry name" value="Lipoxygenase-1, Domain 5"/>
    <property type="match status" value="1"/>
</dbReference>
<dbReference type="Gene3D" id="2.60.60.20">
    <property type="entry name" value="PLAT/LH2 domain"/>
    <property type="match status" value="1"/>
</dbReference>
<comment type="cofactor">
    <cofactor evidence="1 13">
        <name>Fe cation</name>
        <dbReference type="ChEBI" id="CHEBI:24875"/>
    </cofactor>
</comment>
<dbReference type="SMART" id="SM00308">
    <property type="entry name" value="LH2"/>
    <property type="match status" value="1"/>
</dbReference>
<keyword evidence="18" id="KW-1185">Reference proteome</keyword>
<dbReference type="Gene3D" id="4.10.372.10">
    <property type="entry name" value="Lipoxygenase-1, Domain 3"/>
    <property type="match status" value="1"/>
</dbReference>